<evidence type="ECO:0000256" key="5">
    <source>
        <dbReference type="ARBA" id="ARBA00023049"/>
    </source>
</evidence>
<dbReference type="Gene3D" id="3.40.140.10">
    <property type="entry name" value="Cytidine Deaminase, domain 2"/>
    <property type="match status" value="1"/>
</dbReference>
<dbReference type="Pfam" id="PF04002">
    <property type="entry name" value="RadC"/>
    <property type="match status" value="1"/>
</dbReference>
<dbReference type="RefSeq" id="WP_308134608.1">
    <property type="nucleotide sequence ID" value="NZ_JAVFKN010000010.1"/>
</dbReference>
<gene>
    <name evidence="8" type="primary">radC</name>
    <name evidence="8" type="ORF">RCC75_08875</name>
</gene>
<keyword evidence="3" id="KW-0378">Hydrolase</keyword>
<dbReference type="EMBL" id="JAVFKN010000010">
    <property type="protein sequence ID" value="MDQ5768638.1"/>
    <property type="molecule type" value="Genomic_DNA"/>
</dbReference>
<keyword evidence="5" id="KW-0482">Metalloprotease</keyword>
<evidence type="ECO:0000256" key="1">
    <source>
        <dbReference type="ARBA" id="ARBA00022670"/>
    </source>
</evidence>
<dbReference type="InterPro" id="IPR037518">
    <property type="entry name" value="MPN"/>
</dbReference>
<dbReference type="Proteomes" id="UP001223336">
    <property type="component" value="Unassembled WGS sequence"/>
</dbReference>
<dbReference type="PANTHER" id="PTHR30471:SF3">
    <property type="entry name" value="UPF0758 PROTEIN YEES-RELATED"/>
    <property type="match status" value="1"/>
</dbReference>
<dbReference type="PROSITE" id="PS01302">
    <property type="entry name" value="UPF0758"/>
    <property type="match status" value="1"/>
</dbReference>
<dbReference type="PANTHER" id="PTHR30471">
    <property type="entry name" value="DNA REPAIR PROTEIN RADC"/>
    <property type="match status" value="1"/>
</dbReference>
<comment type="similarity">
    <text evidence="6">Belongs to the UPF0758 family.</text>
</comment>
<evidence type="ECO:0000256" key="2">
    <source>
        <dbReference type="ARBA" id="ARBA00022723"/>
    </source>
</evidence>
<evidence type="ECO:0000313" key="9">
    <source>
        <dbReference type="Proteomes" id="UP001223336"/>
    </source>
</evidence>
<dbReference type="NCBIfam" id="NF000642">
    <property type="entry name" value="PRK00024.1"/>
    <property type="match status" value="1"/>
</dbReference>
<evidence type="ECO:0000259" key="7">
    <source>
        <dbReference type="PROSITE" id="PS50249"/>
    </source>
</evidence>
<keyword evidence="4" id="KW-0862">Zinc</keyword>
<proteinExistence type="inferred from homology"/>
<keyword evidence="9" id="KW-1185">Reference proteome</keyword>
<name>A0ABU0Y779_9GAMM</name>
<evidence type="ECO:0000313" key="8">
    <source>
        <dbReference type="EMBL" id="MDQ5768638.1"/>
    </source>
</evidence>
<evidence type="ECO:0000256" key="6">
    <source>
        <dbReference type="RuleBase" id="RU003797"/>
    </source>
</evidence>
<dbReference type="NCBIfam" id="TIGR00608">
    <property type="entry name" value="radc"/>
    <property type="match status" value="1"/>
</dbReference>
<evidence type="ECO:0000256" key="3">
    <source>
        <dbReference type="ARBA" id="ARBA00022801"/>
    </source>
</evidence>
<dbReference type="InterPro" id="IPR025657">
    <property type="entry name" value="RadC_JAB"/>
</dbReference>
<comment type="caution">
    <text evidence="8">The sequence shown here is derived from an EMBL/GenBank/DDBJ whole genome shotgun (WGS) entry which is preliminary data.</text>
</comment>
<evidence type="ECO:0000256" key="4">
    <source>
        <dbReference type="ARBA" id="ARBA00022833"/>
    </source>
</evidence>
<protein>
    <submittedName>
        <fullName evidence="8">DNA repair protein RadC</fullName>
    </submittedName>
</protein>
<keyword evidence="2" id="KW-0479">Metal-binding</keyword>
<keyword evidence="1" id="KW-0645">Protease</keyword>
<dbReference type="PROSITE" id="PS50249">
    <property type="entry name" value="MPN"/>
    <property type="match status" value="1"/>
</dbReference>
<dbReference type="SUPFAM" id="SSF102712">
    <property type="entry name" value="JAB1/MPN domain"/>
    <property type="match status" value="1"/>
</dbReference>
<reference evidence="8 9" key="1">
    <citation type="submission" date="2023-08" db="EMBL/GenBank/DDBJ databases">
        <title>New molecular markers tilS and rpoB for phylogenetic and monitoring studies of the genus Thiothrix biodiversity.</title>
        <authorList>
            <person name="Ravin N.V."/>
            <person name="Smolyakov D."/>
            <person name="Markov N.D."/>
            <person name="Beletsky A.V."/>
            <person name="Mardanov A.V."/>
            <person name="Rudenko T.S."/>
            <person name="Grabovich M.Y."/>
        </authorList>
    </citation>
    <scope>NUCLEOTIDE SEQUENCE [LARGE SCALE GENOMIC DNA]</scope>
    <source>
        <strain evidence="8 9">H33</strain>
    </source>
</reference>
<dbReference type="InterPro" id="IPR020891">
    <property type="entry name" value="UPF0758_CS"/>
</dbReference>
<dbReference type="CDD" id="cd08071">
    <property type="entry name" value="MPN_DUF2466"/>
    <property type="match status" value="1"/>
</dbReference>
<dbReference type="InterPro" id="IPR001405">
    <property type="entry name" value="UPF0758"/>
</dbReference>
<feature type="domain" description="MPN" evidence="7">
    <location>
        <begin position="101"/>
        <end position="222"/>
    </location>
</feature>
<sequence length="222" mass="25109">MKAAMEGRPQIPVFDTPAYKLLGRGSQALSDAELLSLFMGENVELARTTLLFNFQSLRELFLADEEDFKALGVSQMTYVQLRAVLELCQRWLGEKLQRGEPLSDPDAVRFYLSSRLRDLPSERFCVLFMDNRHRMIAFEELFNGTIDGASVHPREVVKRCLHHNAAAVIFAHNHPSGVPEPSQADERITQKLKEALKLIDVRVLDHFVVGDSVVSFAERGLL</sequence>
<organism evidence="8 9">
    <name type="scientific">Thiothrix subterranea</name>
    <dbReference type="NCBI Taxonomy" id="2735563"/>
    <lineage>
        <taxon>Bacteria</taxon>
        <taxon>Pseudomonadati</taxon>
        <taxon>Pseudomonadota</taxon>
        <taxon>Gammaproteobacteria</taxon>
        <taxon>Thiotrichales</taxon>
        <taxon>Thiotrichaceae</taxon>
        <taxon>Thiothrix</taxon>
    </lineage>
</organism>
<accession>A0ABU0Y779</accession>